<evidence type="ECO:0000259" key="1">
    <source>
        <dbReference type="Pfam" id="PF09239"/>
    </source>
</evidence>
<gene>
    <name evidence="2" type="ORF">B1B_08351</name>
</gene>
<name>T1ANW8_9ZZZZ</name>
<accession>T1ANW8</accession>
<dbReference type="Pfam" id="PF09239">
    <property type="entry name" value="Topo-VIb_trans"/>
    <property type="match status" value="1"/>
</dbReference>
<proteinExistence type="predicted"/>
<dbReference type="PANTHER" id="PTHR48444">
    <property type="entry name" value="DNA TOPOISOMERASE 6 SUBUNIT B"/>
    <property type="match status" value="1"/>
</dbReference>
<feature type="domain" description="DNA topoisomerase VI subunit B transducer" evidence="1">
    <location>
        <begin position="164"/>
        <end position="264"/>
    </location>
</feature>
<comment type="caution">
    <text evidence="2">The sequence shown here is derived from an EMBL/GenBank/DDBJ whole genome shotgun (WGS) entry which is preliminary data.</text>
</comment>
<reference evidence="2" key="2">
    <citation type="journal article" date="2014" name="ISME J.">
        <title>Microbial stratification in low pH oxic and suboxic macroscopic growths along an acid mine drainage.</title>
        <authorList>
            <person name="Mendez-Garcia C."/>
            <person name="Mesa V."/>
            <person name="Sprenger R.R."/>
            <person name="Richter M."/>
            <person name="Diez M.S."/>
            <person name="Solano J."/>
            <person name="Bargiela R."/>
            <person name="Golyshina O.V."/>
            <person name="Manteca A."/>
            <person name="Ramos J.L."/>
            <person name="Gallego J.R."/>
            <person name="Llorente I."/>
            <person name="Martins Dos Santos V.A."/>
            <person name="Jensen O.N."/>
            <person name="Pelaez A.I."/>
            <person name="Sanchez J."/>
            <person name="Ferrer M."/>
        </authorList>
    </citation>
    <scope>NUCLEOTIDE SEQUENCE</scope>
</reference>
<dbReference type="InterPro" id="IPR036890">
    <property type="entry name" value="HATPase_C_sf"/>
</dbReference>
<dbReference type="InterPro" id="IPR014721">
    <property type="entry name" value="Ribsml_uS5_D2-typ_fold_subgr"/>
</dbReference>
<dbReference type="Gene3D" id="1.10.8.50">
    <property type="match status" value="1"/>
</dbReference>
<dbReference type="EMBL" id="AUZY01005436">
    <property type="protein sequence ID" value="EQD59067.1"/>
    <property type="molecule type" value="Genomic_DNA"/>
</dbReference>
<dbReference type="GO" id="GO:0003677">
    <property type="term" value="F:DNA binding"/>
    <property type="evidence" value="ECO:0007669"/>
    <property type="project" value="InterPro"/>
</dbReference>
<dbReference type="Gene3D" id="3.30.230.10">
    <property type="match status" value="1"/>
</dbReference>
<dbReference type="GO" id="GO:0003918">
    <property type="term" value="F:DNA topoisomerase type II (double strand cut, ATP-hydrolyzing) activity"/>
    <property type="evidence" value="ECO:0007669"/>
    <property type="project" value="InterPro"/>
</dbReference>
<dbReference type="SUPFAM" id="SSF54211">
    <property type="entry name" value="Ribosomal protein S5 domain 2-like"/>
    <property type="match status" value="1"/>
</dbReference>
<organism evidence="2">
    <name type="scientific">mine drainage metagenome</name>
    <dbReference type="NCBI Taxonomy" id="410659"/>
    <lineage>
        <taxon>unclassified sequences</taxon>
        <taxon>metagenomes</taxon>
        <taxon>ecological metagenomes</taxon>
    </lineage>
</organism>
<dbReference type="PANTHER" id="PTHR48444:SF1">
    <property type="entry name" value="DNA TOPOISOMERASE 6 SUBUNIT B"/>
    <property type="match status" value="1"/>
</dbReference>
<evidence type="ECO:0000313" key="2">
    <source>
        <dbReference type="EMBL" id="EQD59067.1"/>
    </source>
</evidence>
<dbReference type="GO" id="GO:0006265">
    <property type="term" value="P:DNA topological change"/>
    <property type="evidence" value="ECO:0007669"/>
    <property type="project" value="InterPro"/>
</dbReference>
<dbReference type="InterPro" id="IPR020568">
    <property type="entry name" value="Ribosomal_Su5_D2-typ_SF"/>
</dbReference>
<reference evidence="2" key="1">
    <citation type="submission" date="2013-08" db="EMBL/GenBank/DDBJ databases">
        <authorList>
            <person name="Mendez C."/>
            <person name="Richter M."/>
            <person name="Ferrer M."/>
            <person name="Sanchez J."/>
        </authorList>
    </citation>
    <scope>NUCLEOTIDE SEQUENCE</scope>
</reference>
<keyword evidence="2" id="KW-0413">Isomerase</keyword>
<dbReference type="NCBIfam" id="NF003218">
    <property type="entry name" value="PRK04184.1"/>
    <property type="match status" value="1"/>
</dbReference>
<dbReference type="AlphaFoldDB" id="T1ANW8"/>
<dbReference type="InterPro" id="IPR015320">
    <property type="entry name" value="TopoVI_B_transducer"/>
</dbReference>
<protein>
    <submittedName>
        <fullName evidence="2">DNA topoisomerase 6 subunit B</fullName>
    </submittedName>
</protein>
<dbReference type="Gene3D" id="3.30.565.10">
    <property type="entry name" value="Histidine kinase-like ATPase, C-terminal domain"/>
    <property type="match status" value="1"/>
</dbReference>
<sequence length="279" mass="30318">ELILDTQKNLPRILSEEVQLWDREHGTRIELVLKAKYVRGRQSPLEYLRGTAIVNPHARIVLVEPDGTKITFERATSELPPISKETLPHPYGLELGELGYLLKASKRENIRDMLSRDLAGVSVRASREVVAAAGLKGSEAPVSLSGEAQEKLLAGLRGVELVAPSTEGLSPIGPMLIKRGLRNVLGDVRPDFFAPPVSRPPKVRGGFPFLVEVGLVYGGGLPADQPLQLLRFANRVPLLFQQGACAITSAVGSIDWRRYGLDQKGGTGSRRARACCSCT</sequence>
<feature type="non-terminal residue" evidence="2">
    <location>
        <position position="1"/>
    </location>
</feature>